<evidence type="ECO:0000313" key="4">
    <source>
        <dbReference type="Proteomes" id="UP000192610"/>
    </source>
</evidence>
<evidence type="ECO:0000313" key="3">
    <source>
        <dbReference type="EMBL" id="OQP44586.1"/>
    </source>
</evidence>
<proteinExistence type="predicted"/>
<dbReference type="RefSeq" id="WP_081202645.1">
    <property type="nucleotide sequence ID" value="NZ_FOCZ01000006.1"/>
</dbReference>
<dbReference type="STRING" id="354355.SAMN05660816_03650"/>
<dbReference type="Proteomes" id="UP000192610">
    <property type="component" value="Unassembled WGS sequence"/>
</dbReference>
<feature type="chain" id="PRO_5010728825" evidence="2">
    <location>
        <begin position="25"/>
        <end position="112"/>
    </location>
</feature>
<organism evidence="3 4">
    <name type="scientific">Niastella yeongjuensis</name>
    <dbReference type="NCBI Taxonomy" id="354355"/>
    <lineage>
        <taxon>Bacteria</taxon>
        <taxon>Pseudomonadati</taxon>
        <taxon>Bacteroidota</taxon>
        <taxon>Chitinophagia</taxon>
        <taxon>Chitinophagales</taxon>
        <taxon>Chitinophagaceae</taxon>
        <taxon>Niastella</taxon>
    </lineage>
</organism>
<keyword evidence="2" id="KW-0732">Signal</keyword>
<dbReference type="EMBL" id="LVXG01000034">
    <property type="protein sequence ID" value="OQP44586.1"/>
    <property type="molecule type" value="Genomic_DNA"/>
</dbReference>
<dbReference type="AlphaFoldDB" id="A0A1V9EEP3"/>
<comment type="caution">
    <text evidence="3">The sequence shown here is derived from an EMBL/GenBank/DDBJ whole genome shotgun (WGS) entry which is preliminary data.</text>
</comment>
<evidence type="ECO:0000256" key="1">
    <source>
        <dbReference type="SAM" id="MobiDB-lite"/>
    </source>
</evidence>
<sequence>MTKVSFKKLSVLGLVLMAASAVTAAVLPAKSKDAADDNSANNATLKSNSGELGSGGVNSCIPDVDDEVYSCHLSVGATFTNDNGTSVGANHTVGNTSQSNPNNSVDTTSAAV</sequence>
<keyword evidence="4" id="KW-1185">Reference proteome</keyword>
<reference evidence="4" key="1">
    <citation type="submission" date="2016-04" db="EMBL/GenBank/DDBJ databases">
        <authorList>
            <person name="Chen L."/>
            <person name="Zhuang W."/>
            <person name="Wang G."/>
        </authorList>
    </citation>
    <scope>NUCLEOTIDE SEQUENCE [LARGE SCALE GENOMIC DNA]</scope>
    <source>
        <strain evidence="4">17621</strain>
    </source>
</reference>
<evidence type="ECO:0000256" key="2">
    <source>
        <dbReference type="SAM" id="SignalP"/>
    </source>
</evidence>
<accession>A0A1V9EEP3</accession>
<name>A0A1V9EEP3_9BACT</name>
<feature type="region of interest" description="Disordered" evidence="1">
    <location>
        <begin position="30"/>
        <end position="57"/>
    </location>
</feature>
<feature type="signal peptide" evidence="2">
    <location>
        <begin position="1"/>
        <end position="24"/>
    </location>
</feature>
<protein>
    <submittedName>
        <fullName evidence="3">Uncharacterized protein</fullName>
    </submittedName>
</protein>
<feature type="region of interest" description="Disordered" evidence="1">
    <location>
        <begin position="80"/>
        <end position="112"/>
    </location>
</feature>
<gene>
    <name evidence="3" type="ORF">A4H97_09465</name>
</gene>